<dbReference type="Pfam" id="PF04237">
    <property type="entry name" value="YjbR"/>
    <property type="match status" value="1"/>
</dbReference>
<dbReference type="EMBL" id="BAAAOF010000002">
    <property type="protein sequence ID" value="GAA1922681.1"/>
    <property type="molecule type" value="Genomic_DNA"/>
</dbReference>
<protein>
    <submittedName>
        <fullName evidence="1">MmcQ/YjbR family DNA-binding protein</fullName>
    </submittedName>
</protein>
<keyword evidence="2" id="KW-1185">Reference proteome</keyword>
<proteinExistence type="predicted"/>
<dbReference type="RefSeq" id="WP_248146675.1">
    <property type="nucleotide sequence ID" value="NZ_BAAAOF010000002.1"/>
</dbReference>
<accession>A0ABN2PLM1</accession>
<gene>
    <name evidence="1" type="ORF">GCM10009775_13900</name>
</gene>
<name>A0ABN2PLM1_9MICO</name>
<dbReference type="GO" id="GO:0003677">
    <property type="term" value="F:DNA binding"/>
    <property type="evidence" value="ECO:0007669"/>
    <property type="project" value="UniProtKB-KW"/>
</dbReference>
<dbReference type="InterPro" id="IPR058532">
    <property type="entry name" value="YjbR/MT2646/Rv2570-like"/>
</dbReference>
<evidence type="ECO:0000313" key="1">
    <source>
        <dbReference type="EMBL" id="GAA1922681.1"/>
    </source>
</evidence>
<sequence>MATFDDVRAIALSLPETHEAIEGHGGGAMWRTKNGGFVWERGPRKSDLAALEKLGRQWPAGPTAAVRTDGNDEKEALLASFPDVFFTIPHFDGFPAVLLRLDAIDVDQLREVITDAWIVKAPKRLAKEWLAAQGLGD</sequence>
<organism evidence="1 2">
    <name type="scientific">Microbacterium aoyamense</name>
    <dbReference type="NCBI Taxonomy" id="344166"/>
    <lineage>
        <taxon>Bacteria</taxon>
        <taxon>Bacillati</taxon>
        <taxon>Actinomycetota</taxon>
        <taxon>Actinomycetes</taxon>
        <taxon>Micrococcales</taxon>
        <taxon>Microbacteriaceae</taxon>
        <taxon>Microbacterium</taxon>
    </lineage>
</organism>
<reference evidence="1 2" key="1">
    <citation type="journal article" date="2019" name="Int. J. Syst. Evol. Microbiol.">
        <title>The Global Catalogue of Microorganisms (GCM) 10K type strain sequencing project: providing services to taxonomists for standard genome sequencing and annotation.</title>
        <authorList>
            <consortium name="The Broad Institute Genomics Platform"/>
            <consortium name="The Broad Institute Genome Sequencing Center for Infectious Disease"/>
            <person name="Wu L."/>
            <person name="Ma J."/>
        </authorList>
    </citation>
    <scope>NUCLEOTIDE SEQUENCE [LARGE SCALE GENOMIC DNA]</scope>
    <source>
        <strain evidence="1 2">JCM 14900</strain>
    </source>
</reference>
<dbReference type="Proteomes" id="UP001501343">
    <property type="component" value="Unassembled WGS sequence"/>
</dbReference>
<evidence type="ECO:0000313" key="2">
    <source>
        <dbReference type="Proteomes" id="UP001501343"/>
    </source>
</evidence>
<keyword evidence="1" id="KW-0238">DNA-binding</keyword>
<comment type="caution">
    <text evidence="1">The sequence shown here is derived from an EMBL/GenBank/DDBJ whole genome shotgun (WGS) entry which is preliminary data.</text>
</comment>